<gene>
    <name evidence="1" type="ORF">JK636_16350</name>
</gene>
<evidence type="ECO:0000313" key="1">
    <source>
        <dbReference type="EMBL" id="MBL4937301.1"/>
    </source>
</evidence>
<dbReference type="EMBL" id="JAESWC010000014">
    <property type="protein sequence ID" value="MBL4937301.1"/>
    <property type="molecule type" value="Genomic_DNA"/>
</dbReference>
<proteinExistence type="predicted"/>
<comment type="caution">
    <text evidence="1">The sequence shown here is derived from an EMBL/GenBank/DDBJ whole genome shotgun (WGS) entry which is preliminary data.</text>
</comment>
<sequence>MNISKKKVILGALLLIIIWTGNIVYYKAHLLKEPIFIKHFYDIKQGMKGFGLYYISNINDKDEIIRITFPEIDEDIAEFHVNDRNTDRRYYKLNEIYVAANSDTSDKYKNKLITKAEVQFISGRVIKVDIGKIYLYDSGNNQTPALKSNYVSSGSDNTGSTRFIADKDINITGVSCKFPELINKGIKLTINNEDLKDIKFPLIIKNGEEVRVNYFFNFDKDSLENNNIYNLSADILTEDASGVKGYSSIYMNYIKQFPDQYNIKSMLSKGDK</sequence>
<evidence type="ECO:0000313" key="2">
    <source>
        <dbReference type="Proteomes" id="UP000632377"/>
    </source>
</evidence>
<name>A0ABS1TDJ5_9CLOT</name>
<protein>
    <submittedName>
        <fullName evidence="1">Uncharacterized protein</fullName>
    </submittedName>
</protein>
<dbReference type="Proteomes" id="UP000632377">
    <property type="component" value="Unassembled WGS sequence"/>
</dbReference>
<dbReference type="RefSeq" id="WP_202750055.1">
    <property type="nucleotide sequence ID" value="NZ_JAESWC010000014.1"/>
</dbReference>
<reference evidence="1 2" key="1">
    <citation type="submission" date="2021-01" db="EMBL/GenBank/DDBJ databases">
        <title>Genome public.</title>
        <authorList>
            <person name="Liu C."/>
            <person name="Sun Q."/>
        </authorList>
    </citation>
    <scope>NUCLEOTIDE SEQUENCE [LARGE SCALE GENOMIC DNA]</scope>
    <source>
        <strain evidence="1 2">YIM B02515</strain>
    </source>
</reference>
<keyword evidence="2" id="KW-1185">Reference proteome</keyword>
<organism evidence="1 2">
    <name type="scientific">Clostridium rhizosphaerae</name>
    <dbReference type="NCBI Taxonomy" id="2803861"/>
    <lineage>
        <taxon>Bacteria</taxon>
        <taxon>Bacillati</taxon>
        <taxon>Bacillota</taxon>
        <taxon>Clostridia</taxon>
        <taxon>Eubacteriales</taxon>
        <taxon>Clostridiaceae</taxon>
        <taxon>Clostridium</taxon>
    </lineage>
</organism>
<accession>A0ABS1TDJ5</accession>